<evidence type="ECO:0000313" key="2">
    <source>
        <dbReference type="Proteomes" id="UP000193560"/>
    </source>
</evidence>
<gene>
    <name evidence="1" type="ORF">BCR42DRAFT_451482</name>
</gene>
<keyword evidence="2" id="KW-1185">Reference proteome</keyword>
<dbReference type="STRING" id="90262.A0A1X2IHN0"/>
<dbReference type="Gene3D" id="2.80.10.50">
    <property type="match status" value="1"/>
</dbReference>
<dbReference type="Proteomes" id="UP000193560">
    <property type="component" value="Unassembled WGS sequence"/>
</dbReference>
<dbReference type="OrthoDB" id="2345540at2759"/>
<dbReference type="AlphaFoldDB" id="A0A1X2IHN0"/>
<reference evidence="1 2" key="1">
    <citation type="submission" date="2016-07" db="EMBL/GenBank/DDBJ databases">
        <title>Pervasive Adenine N6-methylation of Active Genes in Fungi.</title>
        <authorList>
            <consortium name="DOE Joint Genome Institute"/>
            <person name="Mondo S.J."/>
            <person name="Dannebaum R.O."/>
            <person name="Kuo R.C."/>
            <person name="Labutti K."/>
            <person name="Haridas S."/>
            <person name="Kuo A."/>
            <person name="Salamov A."/>
            <person name="Ahrendt S.R."/>
            <person name="Lipzen A."/>
            <person name="Sullivan W."/>
            <person name="Andreopoulos W.B."/>
            <person name="Clum A."/>
            <person name="Lindquist E."/>
            <person name="Daum C."/>
            <person name="Ramamoorthy G.K."/>
            <person name="Gryganskyi A."/>
            <person name="Culley D."/>
            <person name="Magnuson J.K."/>
            <person name="James T.Y."/>
            <person name="O'Malley M.A."/>
            <person name="Stajich J.E."/>
            <person name="Spatafora J.W."/>
            <person name="Visel A."/>
            <person name="Grigoriev I.V."/>
        </authorList>
    </citation>
    <scope>NUCLEOTIDE SEQUENCE [LARGE SCALE GENOMIC DNA]</scope>
    <source>
        <strain evidence="1 2">NRRL 1336</strain>
    </source>
</reference>
<protein>
    <submittedName>
        <fullName evidence="1">Uncharacterized protein</fullName>
    </submittedName>
</protein>
<proteinExistence type="predicted"/>
<accession>A0A1X2IHN0</accession>
<dbReference type="InterPro" id="IPR035992">
    <property type="entry name" value="Ricin_B-like_lectins"/>
</dbReference>
<sequence>MVSADLQDTGPTSWFHIRSVATGKVITCLSGPEPPLRSQVFVCPYQSSDSALWTWDDSFIRNKATNLVLDIRKGRIRMMEDTEICLYSKKASDDAHNQIWGTRESMDDLGRKQQGSFIYSLGNPEWVLDIGPLDGKNNNNNKLILFPSQTIDNDNQRWILEPAIDTSSISCTTSFQPMDSTNSPTTHATTSAISTPTAPVTHMDQQSYHEFSFSSRSSSSVDLAGMDFPYGLMPAKRGSQSSGLASSLSNYKESYQLVYIQKSSQSSDKAMAMAAAYETWQIWKKDHLDQGLDSSVTPKEQQDKVRSTLLSMARSEATRLLNDSNNSTTNTSAHQQSVLNLTNRYILQLYDQLPSTP</sequence>
<evidence type="ECO:0000313" key="1">
    <source>
        <dbReference type="EMBL" id="ORZ16550.1"/>
    </source>
</evidence>
<dbReference type="EMBL" id="MCGE01000011">
    <property type="protein sequence ID" value="ORZ16550.1"/>
    <property type="molecule type" value="Genomic_DNA"/>
</dbReference>
<comment type="caution">
    <text evidence="1">The sequence shown here is derived from an EMBL/GenBank/DDBJ whole genome shotgun (WGS) entry which is preliminary data.</text>
</comment>
<name>A0A1X2IHN0_9FUNG</name>
<dbReference type="PROSITE" id="PS50231">
    <property type="entry name" value="RICIN_B_LECTIN"/>
    <property type="match status" value="1"/>
</dbReference>
<dbReference type="SUPFAM" id="SSF50370">
    <property type="entry name" value="Ricin B-like lectins"/>
    <property type="match status" value="1"/>
</dbReference>
<organism evidence="1 2">
    <name type="scientific">Absidia repens</name>
    <dbReference type="NCBI Taxonomy" id="90262"/>
    <lineage>
        <taxon>Eukaryota</taxon>
        <taxon>Fungi</taxon>
        <taxon>Fungi incertae sedis</taxon>
        <taxon>Mucoromycota</taxon>
        <taxon>Mucoromycotina</taxon>
        <taxon>Mucoromycetes</taxon>
        <taxon>Mucorales</taxon>
        <taxon>Cunninghamellaceae</taxon>
        <taxon>Absidia</taxon>
    </lineage>
</organism>